<dbReference type="Proteomes" id="UP000481583">
    <property type="component" value="Unassembled WGS sequence"/>
</dbReference>
<sequence>MTGLLVLNQSEVRDTLDMAQVVAVVEEAHAALSSGAAVQPERSVAEVPGTSTMLVPMLAAIGPQSAAGLKLLADTPDNKARSLPTQQSLILLVDPVTGTAEALLHGAAITQFRTAAASAVATRHLANAWAPARTLGLVGAGNQARTHLAAIRCVRDVDRVVVWSRSPETVEAFREHAREHAAGVEVVVGDSPEEVVRSADIVCTLTPSHTPLVRGEWFRPGQHINAVGAPPRPDHREIDTEGIVRSRVVVDSYDTALAESGDVLIPVAEGAITAEHFRTELGDVITGTAPGRRQASDITLYNSVGVGIQDMATARLVVDIARRKGLGTELQLS</sequence>
<accession>A0A6G4TZ97</accession>
<keyword evidence="3" id="KW-1185">Reference proteome</keyword>
<dbReference type="Pfam" id="PF02423">
    <property type="entry name" value="OCD_Mu_crystall"/>
    <property type="match status" value="1"/>
</dbReference>
<dbReference type="PANTHER" id="PTHR13812">
    <property type="entry name" value="KETIMINE REDUCTASE MU-CRYSTALLIN"/>
    <property type="match status" value="1"/>
</dbReference>
<comment type="similarity">
    <text evidence="1">Belongs to the ornithine cyclodeaminase/mu-crystallin family.</text>
</comment>
<dbReference type="InterPro" id="IPR023401">
    <property type="entry name" value="ODC_N"/>
</dbReference>
<dbReference type="AlphaFoldDB" id="A0A6G4TZ97"/>
<dbReference type="GO" id="GO:0005737">
    <property type="term" value="C:cytoplasm"/>
    <property type="evidence" value="ECO:0007669"/>
    <property type="project" value="TreeGrafter"/>
</dbReference>
<dbReference type="GO" id="GO:0016491">
    <property type="term" value="F:oxidoreductase activity"/>
    <property type="evidence" value="ECO:0007669"/>
    <property type="project" value="UniProtKB-ARBA"/>
</dbReference>
<dbReference type="SUPFAM" id="SSF51735">
    <property type="entry name" value="NAD(P)-binding Rossmann-fold domains"/>
    <property type="match status" value="1"/>
</dbReference>
<name>A0A6G4TZ97_9ACTN</name>
<dbReference type="Gene3D" id="3.40.50.720">
    <property type="entry name" value="NAD(P)-binding Rossmann-like Domain"/>
    <property type="match status" value="1"/>
</dbReference>
<dbReference type="PIRSF" id="PIRSF001439">
    <property type="entry name" value="CryM"/>
    <property type="match status" value="1"/>
</dbReference>
<organism evidence="2 3">
    <name type="scientific">Streptomyces coryli</name>
    <dbReference type="NCBI Taxonomy" id="1128680"/>
    <lineage>
        <taxon>Bacteria</taxon>
        <taxon>Bacillati</taxon>
        <taxon>Actinomycetota</taxon>
        <taxon>Actinomycetes</taxon>
        <taxon>Kitasatosporales</taxon>
        <taxon>Streptomycetaceae</taxon>
        <taxon>Streptomyces</taxon>
    </lineage>
</organism>
<protein>
    <submittedName>
        <fullName evidence="2">Ornithine cyclodeaminase family protein</fullName>
    </submittedName>
</protein>
<dbReference type="PANTHER" id="PTHR13812:SF19">
    <property type="entry name" value="KETIMINE REDUCTASE MU-CRYSTALLIN"/>
    <property type="match status" value="1"/>
</dbReference>
<dbReference type="InterPro" id="IPR036291">
    <property type="entry name" value="NAD(P)-bd_dom_sf"/>
</dbReference>
<evidence type="ECO:0000256" key="1">
    <source>
        <dbReference type="ARBA" id="ARBA00008903"/>
    </source>
</evidence>
<evidence type="ECO:0000313" key="3">
    <source>
        <dbReference type="Proteomes" id="UP000481583"/>
    </source>
</evidence>
<dbReference type="FunFam" id="3.40.50.720:FF:000311">
    <property type="entry name" value="Ornithine cyclodeaminase"/>
    <property type="match status" value="1"/>
</dbReference>
<reference evidence="2 3" key="1">
    <citation type="submission" date="2020-02" db="EMBL/GenBank/DDBJ databases">
        <title>Whole-genome analyses of novel actinobacteria.</title>
        <authorList>
            <person name="Sahin N."/>
        </authorList>
    </citation>
    <scope>NUCLEOTIDE SEQUENCE [LARGE SCALE GENOMIC DNA]</scope>
    <source>
        <strain evidence="2 3">A7024</strain>
    </source>
</reference>
<proteinExistence type="inferred from homology"/>
<dbReference type="GO" id="GO:0019752">
    <property type="term" value="P:carboxylic acid metabolic process"/>
    <property type="evidence" value="ECO:0007669"/>
    <property type="project" value="UniProtKB-ARBA"/>
</dbReference>
<evidence type="ECO:0000313" key="2">
    <source>
        <dbReference type="EMBL" id="NGN64776.1"/>
    </source>
</evidence>
<dbReference type="InterPro" id="IPR003462">
    <property type="entry name" value="ODC_Mu_crystall"/>
</dbReference>
<dbReference type="Gene3D" id="3.30.1780.10">
    <property type="entry name" value="ornithine cyclodeaminase, domain 1"/>
    <property type="match status" value="1"/>
</dbReference>
<comment type="caution">
    <text evidence="2">The sequence shown here is derived from an EMBL/GenBank/DDBJ whole genome shotgun (WGS) entry which is preliminary data.</text>
</comment>
<gene>
    <name evidence="2" type="ORF">G5C51_12790</name>
</gene>
<dbReference type="EMBL" id="JAAKZV010000043">
    <property type="protein sequence ID" value="NGN64776.1"/>
    <property type="molecule type" value="Genomic_DNA"/>
</dbReference>
<dbReference type="RefSeq" id="WP_165236584.1">
    <property type="nucleotide sequence ID" value="NZ_JAAKZV010000043.1"/>
</dbReference>